<organism evidence="1 2">
    <name type="scientific">Plakobranchus ocellatus</name>
    <dbReference type="NCBI Taxonomy" id="259542"/>
    <lineage>
        <taxon>Eukaryota</taxon>
        <taxon>Metazoa</taxon>
        <taxon>Spiralia</taxon>
        <taxon>Lophotrochozoa</taxon>
        <taxon>Mollusca</taxon>
        <taxon>Gastropoda</taxon>
        <taxon>Heterobranchia</taxon>
        <taxon>Euthyneura</taxon>
        <taxon>Panpulmonata</taxon>
        <taxon>Sacoglossa</taxon>
        <taxon>Placobranchoidea</taxon>
        <taxon>Plakobranchidae</taxon>
        <taxon>Plakobranchus</taxon>
    </lineage>
</organism>
<accession>A0AAV3YF29</accession>
<sequence length="78" mass="8732">MLFCFIIASNDNHKKTLSHLTEANLYRTSIDLITEHAIEDVDYSGDLRNLIPALAAWRLAQPQASSVSITEGLLNFQD</sequence>
<protein>
    <submittedName>
        <fullName evidence="1">Uncharacterized protein</fullName>
    </submittedName>
</protein>
<evidence type="ECO:0000313" key="2">
    <source>
        <dbReference type="Proteomes" id="UP000735302"/>
    </source>
</evidence>
<reference evidence="1 2" key="1">
    <citation type="journal article" date="2021" name="Elife">
        <title>Chloroplast acquisition without the gene transfer in kleptoplastic sea slugs, Plakobranchus ocellatus.</title>
        <authorList>
            <person name="Maeda T."/>
            <person name="Takahashi S."/>
            <person name="Yoshida T."/>
            <person name="Shimamura S."/>
            <person name="Takaki Y."/>
            <person name="Nagai Y."/>
            <person name="Toyoda A."/>
            <person name="Suzuki Y."/>
            <person name="Arimoto A."/>
            <person name="Ishii H."/>
            <person name="Satoh N."/>
            <person name="Nishiyama T."/>
            <person name="Hasebe M."/>
            <person name="Maruyama T."/>
            <person name="Minagawa J."/>
            <person name="Obokata J."/>
            <person name="Shigenobu S."/>
        </authorList>
    </citation>
    <scope>NUCLEOTIDE SEQUENCE [LARGE SCALE GENOMIC DNA]</scope>
</reference>
<proteinExistence type="predicted"/>
<comment type="caution">
    <text evidence="1">The sequence shown here is derived from an EMBL/GenBank/DDBJ whole genome shotgun (WGS) entry which is preliminary data.</text>
</comment>
<name>A0AAV3YF29_9GAST</name>
<dbReference type="EMBL" id="BLXT01000924">
    <property type="protein sequence ID" value="GFN81359.1"/>
    <property type="molecule type" value="Genomic_DNA"/>
</dbReference>
<evidence type="ECO:0000313" key="1">
    <source>
        <dbReference type="EMBL" id="GFN81359.1"/>
    </source>
</evidence>
<dbReference type="AlphaFoldDB" id="A0AAV3YF29"/>
<gene>
    <name evidence="1" type="ORF">PoB_000786500</name>
</gene>
<dbReference type="Proteomes" id="UP000735302">
    <property type="component" value="Unassembled WGS sequence"/>
</dbReference>
<keyword evidence="2" id="KW-1185">Reference proteome</keyword>